<proteinExistence type="predicted"/>
<feature type="transmembrane region" description="Helical" evidence="1">
    <location>
        <begin position="199"/>
        <end position="218"/>
    </location>
</feature>
<evidence type="ECO:0000313" key="2">
    <source>
        <dbReference type="EMBL" id="GBM43986.1"/>
    </source>
</evidence>
<accession>A0A4Y2FTS5</accession>
<dbReference type="Proteomes" id="UP000499080">
    <property type="component" value="Unassembled WGS sequence"/>
</dbReference>
<feature type="transmembrane region" description="Helical" evidence="1">
    <location>
        <begin position="91"/>
        <end position="109"/>
    </location>
</feature>
<keyword evidence="3" id="KW-1185">Reference proteome</keyword>
<organism evidence="2 3">
    <name type="scientific">Araneus ventricosus</name>
    <name type="common">Orbweaver spider</name>
    <name type="synonym">Epeira ventricosa</name>
    <dbReference type="NCBI Taxonomy" id="182803"/>
    <lineage>
        <taxon>Eukaryota</taxon>
        <taxon>Metazoa</taxon>
        <taxon>Ecdysozoa</taxon>
        <taxon>Arthropoda</taxon>
        <taxon>Chelicerata</taxon>
        <taxon>Arachnida</taxon>
        <taxon>Araneae</taxon>
        <taxon>Araneomorphae</taxon>
        <taxon>Entelegynae</taxon>
        <taxon>Araneoidea</taxon>
        <taxon>Araneidae</taxon>
        <taxon>Araneus</taxon>
    </lineage>
</organism>
<gene>
    <name evidence="2" type="ORF">AVEN_187588_1</name>
</gene>
<dbReference type="EMBL" id="BGPR01001051">
    <property type="protein sequence ID" value="GBM43986.1"/>
    <property type="molecule type" value="Genomic_DNA"/>
</dbReference>
<keyword evidence="1" id="KW-1133">Transmembrane helix</keyword>
<comment type="caution">
    <text evidence="2">The sequence shown here is derived from an EMBL/GenBank/DDBJ whole genome shotgun (WGS) entry which is preliminary data.</text>
</comment>
<feature type="transmembrane region" description="Helical" evidence="1">
    <location>
        <begin position="14"/>
        <end position="39"/>
    </location>
</feature>
<name>A0A4Y2FTS5_ARAVE</name>
<keyword evidence="1" id="KW-0472">Membrane</keyword>
<evidence type="ECO:0008006" key="4">
    <source>
        <dbReference type="Google" id="ProtNLM"/>
    </source>
</evidence>
<dbReference type="AlphaFoldDB" id="A0A4Y2FTS5"/>
<protein>
    <recommendedName>
        <fullName evidence="4">Gustatory receptor</fullName>
    </recommendedName>
</protein>
<feature type="transmembrane region" description="Helical" evidence="1">
    <location>
        <begin position="130"/>
        <end position="149"/>
    </location>
</feature>
<evidence type="ECO:0000313" key="3">
    <source>
        <dbReference type="Proteomes" id="UP000499080"/>
    </source>
</evidence>
<keyword evidence="1" id="KW-0812">Transmembrane</keyword>
<sequence length="220" mass="24810">MEGNDFTSFIIRSFLIVMTFLIQYTLPIVIAVLVGAVYYSTGKLFSNVLEKVKNQKNLGLHDESISDLLQRYNLLYQLAHDVEKALSSTSFLLMCWQWLNIYLVLVTFFKIDNNSFSTALYWENIVRLTFGPLIVTGVIICASIIPSHLCEIKKCLQLILNSLMKNIRENNGTVQLVSSMINTEFPQMTACGVAELKPVLILTSLGSLLTYGLLVINIKM</sequence>
<reference evidence="2 3" key="1">
    <citation type="journal article" date="2019" name="Sci. Rep.">
        <title>Orb-weaving spider Araneus ventricosus genome elucidates the spidroin gene catalogue.</title>
        <authorList>
            <person name="Kono N."/>
            <person name="Nakamura H."/>
            <person name="Ohtoshi R."/>
            <person name="Moran D.A.P."/>
            <person name="Shinohara A."/>
            <person name="Yoshida Y."/>
            <person name="Fujiwara M."/>
            <person name="Mori M."/>
            <person name="Tomita M."/>
            <person name="Arakawa K."/>
        </authorList>
    </citation>
    <scope>NUCLEOTIDE SEQUENCE [LARGE SCALE GENOMIC DNA]</scope>
</reference>
<evidence type="ECO:0000256" key="1">
    <source>
        <dbReference type="SAM" id="Phobius"/>
    </source>
</evidence>